<keyword evidence="2" id="KW-1185">Reference proteome</keyword>
<dbReference type="KEGG" id="spph:KFK14_23910"/>
<sequence length="57" mass="6594">MARPRTKPALCASGRHRPDIHRTCDDDGVTRTHCLDCRCQLVRTLASRAWYRSGMFF</sequence>
<gene>
    <name evidence="1" type="ORF">KFK14_23910</name>
</gene>
<dbReference type="AlphaFoldDB" id="A0A975Q1Z3"/>
<accession>A0A975Q1Z3</accession>
<reference evidence="1" key="1">
    <citation type="submission" date="2021-04" db="EMBL/GenBank/DDBJ databases">
        <title>Isolation of p-tert-butylphenol degrading bacteria Sphingobium phenoxybenzoativorans Tas13 from active sludge.</title>
        <authorList>
            <person name="Li Y."/>
        </authorList>
    </citation>
    <scope>NUCLEOTIDE SEQUENCE</scope>
    <source>
        <strain evidence="1">Tas13</strain>
    </source>
</reference>
<dbReference type="EMBL" id="CP073910">
    <property type="protein sequence ID" value="QUT05937.1"/>
    <property type="molecule type" value="Genomic_DNA"/>
</dbReference>
<evidence type="ECO:0000313" key="1">
    <source>
        <dbReference type="EMBL" id="QUT05937.1"/>
    </source>
</evidence>
<protein>
    <submittedName>
        <fullName evidence="1">Uncharacterized protein</fullName>
    </submittedName>
</protein>
<evidence type="ECO:0000313" key="2">
    <source>
        <dbReference type="Proteomes" id="UP000681425"/>
    </source>
</evidence>
<organism evidence="1 2">
    <name type="scientific">Sphingobium phenoxybenzoativorans</name>
    <dbReference type="NCBI Taxonomy" id="1592790"/>
    <lineage>
        <taxon>Bacteria</taxon>
        <taxon>Pseudomonadati</taxon>
        <taxon>Pseudomonadota</taxon>
        <taxon>Alphaproteobacteria</taxon>
        <taxon>Sphingomonadales</taxon>
        <taxon>Sphingomonadaceae</taxon>
        <taxon>Sphingobium</taxon>
    </lineage>
</organism>
<name>A0A975Q1Z3_9SPHN</name>
<dbReference type="Proteomes" id="UP000681425">
    <property type="component" value="Chromosome"/>
</dbReference>
<dbReference type="RefSeq" id="WP_171905875.1">
    <property type="nucleotide sequence ID" value="NZ_CP073910.1"/>
</dbReference>
<proteinExistence type="predicted"/>